<feature type="transmembrane region" description="Helical" evidence="10">
    <location>
        <begin position="285"/>
        <end position="307"/>
    </location>
</feature>
<evidence type="ECO:0000313" key="12">
    <source>
        <dbReference type="Proteomes" id="UP000823964"/>
    </source>
</evidence>
<dbReference type="PANTHER" id="PTHR43823">
    <property type="entry name" value="SPORULATION PROTEIN YKVU"/>
    <property type="match status" value="1"/>
</dbReference>
<evidence type="ECO:0000256" key="1">
    <source>
        <dbReference type="ARBA" id="ARBA00004651"/>
    </source>
</evidence>
<gene>
    <name evidence="11" type="ORF">H9862_05815</name>
</gene>
<dbReference type="PIRSF" id="PIRSF006603">
    <property type="entry name" value="DinF"/>
    <property type="match status" value="1"/>
</dbReference>
<dbReference type="InterPro" id="IPR002528">
    <property type="entry name" value="MATE_fam"/>
</dbReference>
<sequence>MAKDQMLKKLEKEPIGRLLLQYSLPAVIGLAAVSAYNIIDSIFVGQWCSPYAVAALGLIFPVMNLTVAFGTLVGLGTAATASITLGQHDYPRAFRVLGHCVVLGIITGLLVGWAPLPWLHEILAFFGARGEALEEAYNFMYVIMLGFPVSTCFLNLNHLMRASGYPRKAMMSLLITMVVNLAAAPIFMRVFDMGVAGAAWATIAAQAVGLVWVLLHYFNSRNLLHFRRGIYKLNGRIVRRILTVGLPPCLLNVCGCLITVVYNHLFLEFDGDMGVGAFGAVNRTLFFFVMIVLGIAQGVQPIAGYNLGMGKFTRVRRVLRIALIAAFVISTIGFALVQLFPREILELFAKEQDANATKLIDLGAKGVVLFSYFFPLVGVQVIISNFFQAIGRPVMSIFLSLTRQLLCLLPCLFILPRLFGEDGIWLSQSVSDLISVALSLVVLRLYLSHYMPKKDHALSRIHDEEPGSAEPQTPESRHA</sequence>
<dbReference type="GO" id="GO:0015297">
    <property type="term" value="F:antiporter activity"/>
    <property type="evidence" value="ECO:0007669"/>
    <property type="project" value="InterPro"/>
</dbReference>
<dbReference type="InterPro" id="IPR051327">
    <property type="entry name" value="MATE_MepA_subfamily"/>
</dbReference>
<evidence type="ECO:0000256" key="9">
    <source>
        <dbReference type="ARBA" id="ARBA00023251"/>
    </source>
</evidence>
<dbReference type="EMBL" id="DXFQ01000103">
    <property type="protein sequence ID" value="HIX20104.1"/>
    <property type="molecule type" value="Genomic_DNA"/>
</dbReference>
<dbReference type="CDD" id="cd13143">
    <property type="entry name" value="MATE_MepA_like"/>
    <property type="match status" value="1"/>
</dbReference>
<dbReference type="GO" id="GO:0046677">
    <property type="term" value="P:response to antibiotic"/>
    <property type="evidence" value="ECO:0007669"/>
    <property type="project" value="UniProtKB-KW"/>
</dbReference>
<feature type="transmembrane region" description="Helical" evidence="10">
    <location>
        <begin position="20"/>
        <end position="39"/>
    </location>
</feature>
<dbReference type="GO" id="GO:0005886">
    <property type="term" value="C:plasma membrane"/>
    <property type="evidence" value="ECO:0007669"/>
    <property type="project" value="UniProtKB-SubCell"/>
</dbReference>
<dbReference type="NCBIfam" id="TIGR00797">
    <property type="entry name" value="matE"/>
    <property type="match status" value="1"/>
</dbReference>
<keyword evidence="9" id="KW-0046">Antibiotic resistance</keyword>
<feature type="transmembrane region" description="Helical" evidence="10">
    <location>
        <begin position="197"/>
        <end position="220"/>
    </location>
</feature>
<dbReference type="InterPro" id="IPR045070">
    <property type="entry name" value="MATE_MepA-like"/>
</dbReference>
<keyword evidence="7 10" id="KW-1133">Transmembrane helix</keyword>
<feature type="transmembrane region" description="Helical" evidence="10">
    <location>
        <begin position="136"/>
        <end position="157"/>
    </location>
</feature>
<keyword evidence="5" id="KW-1003">Cell membrane</keyword>
<comment type="subcellular location">
    <subcellularLocation>
        <location evidence="1">Cell membrane</location>
        <topology evidence="1">Multi-pass membrane protein</topology>
    </subcellularLocation>
</comment>
<feature type="transmembrane region" description="Helical" evidence="10">
    <location>
        <begin position="241"/>
        <end position="265"/>
    </location>
</feature>
<dbReference type="Pfam" id="PF01554">
    <property type="entry name" value="MatE"/>
    <property type="match status" value="2"/>
</dbReference>
<dbReference type="AlphaFoldDB" id="A0A9D2AH48"/>
<dbReference type="InterPro" id="IPR048279">
    <property type="entry name" value="MdtK-like"/>
</dbReference>
<evidence type="ECO:0000256" key="4">
    <source>
        <dbReference type="ARBA" id="ARBA00022448"/>
    </source>
</evidence>
<evidence type="ECO:0000256" key="10">
    <source>
        <dbReference type="SAM" id="Phobius"/>
    </source>
</evidence>
<evidence type="ECO:0000256" key="7">
    <source>
        <dbReference type="ARBA" id="ARBA00022989"/>
    </source>
</evidence>
<feature type="transmembrane region" description="Helical" evidence="10">
    <location>
        <begin position="51"/>
        <end position="75"/>
    </location>
</feature>
<dbReference type="Proteomes" id="UP000823964">
    <property type="component" value="Unassembled WGS sequence"/>
</dbReference>
<evidence type="ECO:0000256" key="8">
    <source>
        <dbReference type="ARBA" id="ARBA00023136"/>
    </source>
</evidence>
<evidence type="ECO:0000256" key="5">
    <source>
        <dbReference type="ARBA" id="ARBA00022475"/>
    </source>
</evidence>
<dbReference type="PANTHER" id="PTHR43823:SF3">
    <property type="entry name" value="MULTIDRUG EXPORT PROTEIN MEPA"/>
    <property type="match status" value="1"/>
</dbReference>
<keyword evidence="4" id="KW-0813">Transport</keyword>
<accession>A0A9D2AH48</accession>
<feature type="transmembrane region" description="Helical" evidence="10">
    <location>
        <begin position="394"/>
        <end position="419"/>
    </location>
</feature>
<feature type="transmembrane region" description="Helical" evidence="10">
    <location>
        <begin position="169"/>
        <end position="191"/>
    </location>
</feature>
<keyword evidence="8 10" id="KW-0472">Membrane</keyword>
<protein>
    <recommendedName>
        <fullName evidence="3">Multidrug export protein MepA</fullName>
    </recommendedName>
</protein>
<keyword evidence="6 10" id="KW-0812">Transmembrane</keyword>
<feature type="transmembrane region" description="Helical" evidence="10">
    <location>
        <begin position="367"/>
        <end position="387"/>
    </location>
</feature>
<evidence type="ECO:0000256" key="2">
    <source>
        <dbReference type="ARBA" id="ARBA00008417"/>
    </source>
</evidence>
<name>A0A9D2AH48_9BACT</name>
<feature type="transmembrane region" description="Helical" evidence="10">
    <location>
        <begin position="96"/>
        <end position="116"/>
    </location>
</feature>
<comment type="similarity">
    <text evidence="2">Belongs to the multi antimicrobial extrusion (MATE) (TC 2.A.66.1) family. MepA subfamily.</text>
</comment>
<feature type="transmembrane region" description="Helical" evidence="10">
    <location>
        <begin position="425"/>
        <end position="447"/>
    </location>
</feature>
<comment type="caution">
    <text evidence="11">The sequence shown here is derived from an EMBL/GenBank/DDBJ whole genome shotgun (WGS) entry which is preliminary data.</text>
</comment>
<evidence type="ECO:0000256" key="3">
    <source>
        <dbReference type="ARBA" id="ARBA00022106"/>
    </source>
</evidence>
<reference evidence="11" key="1">
    <citation type="journal article" date="2021" name="PeerJ">
        <title>Extensive microbial diversity within the chicken gut microbiome revealed by metagenomics and culture.</title>
        <authorList>
            <person name="Gilroy R."/>
            <person name="Ravi A."/>
            <person name="Getino M."/>
            <person name="Pursley I."/>
            <person name="Horton D.L."/>
            <person name="Alikhan N.F."/>
            <person name="Baker D."/>
            <person name="Gharbi K."/>
            <person name="Hall N."/>
            <person name="Watson M."/>
            <person name="Adriaenssens E.M."/>
            <person name="Foster-Nyarko E."/>
            <person name="Jarju S."/>
            <person name="Secka A."/>
            <person name="Antonio M."/>
            <person name="Oren A."/>
            <person name="Chaudhuri R.R."/>
            <person name="La Ragione R."/>
            <person name="Hildebrand F."/>
            <person name="Pallen M.J."/>
        </authorList>
    </citation>
    <scope>NUCLEOTIDE SEQUENCE</scope>
    <source>
        <strain evidence="11">14975</strain>
    </source>
</reference>
<dbReference type="GO" id="GO:0042910">
    <property type="term" value="F:xenobiotic transmembrane transporter activity"/>
    <property type="evidence" value="ECO:0007669"/>
    <property type="project" value="InterPro"/>
</dbReference>
<proteinExistence type="inferred from homology"/>
<organism evidence="11 12">
    <name type="scientific">Candidatus Akkermansia intestinigallinarum</name>
    <dbReference type="NCBI Taxonomy" id="2838431"/>
    <lineage>
        <taxon>Bacteria</taxon>
        <taxon>Pseudomonadati</taxon>
        <taxon>Verrucomicrobiota</taxon>
        <taxon>Verrucomicrobiia</taxon>
        <taxon>Verrucomicrobiales</taxon>
        <taxon>Akkermansiaceae</taxon>
        <taxon>Akkermansia</taxon>
    </lineage>
</organism>
<reference evidence="11" key="2">
    <citation type="submission" date="2021-04" db="EMBL/GenBank/DDBJ databases">
        <authorList>
            <person name="Gilroy R."/>
        </authorList>
    </citation>
    <scope>NUCLEOTIDE SEQUENCE</scope>
    <source>
        <strain evidence="11">14975</strain>
    </source>
</reference>
<evidence type="ECO:0000256" key="6">
    <source>
        <dbReference type="ARBA" id="ARBA00022692"/>
    </source>
</evidence>
<evidence type="ECO:0000313" key="11">
    <source>
        <dbReference type="EMBL" id="HIX20104.1"/>
    </source>
</evidence>
<feature type="transmembrane region" description="Helical" evidence="10">
    <location>
        <begin position="319"/>
        <end position="340"/>
    </location>
</feature>